<dbReference type="RefSeq" id="WP_088364775.1">
    <property type="nucleotide sequence ID" value="NZ_CP021922.1"/>
</dbReference>
<evidence type="ECO:0000313" key="2">
    <source>
        <dbReference type="Proteomes" id="UP000196816"/>
    </source>
</evidence>
<reference evidence="1 2" key="1">
    <citation type="submission" date="2017-06" db="EMBL/GenBank/DDBJ databases">
        <title>Genome sequence of Acetobacter pasteurianus subsp. pasteurianus strain SRCM101468.</title>
        <authorList>
            <person name="Cho S.H."/>
        </authorList>
    </citation>
    <scope>NUCLEOTIDE SEQUENCE [LARGE SCALE GENOMIC DNA]</scope>
    <source>
        <strain evidence="1 2">SRCM101468</strain>
    </source>
</reference>
<accession>A0AAC9SSW2</accession>
<protein>
    <submittedName>
        <fullName evidence="1">Uncharacterized protein</fullName>
    </submittedName>
</protein>
<sequence>MANAKLLDMVLETATNPGTGSFTLAGAVSGRLPFSSGLASNDLVFYYASDGNQTEWGEGTFVSGSPNVLQRTTVIGTTNGGTAPLNFSGTVNIYSCPPAERMPLLDDAGCLPVGDVSDVTSACALNAKSAGTLFYPRTEADSTFLSQAAASSTYAQVSETTDYVEIKIGDGRSLLFFTAQQSGTFENTGWPQFPIPIAVTGIVSAIGWIRTASAGDNFRAFRYDAPNLTLVGTNATSGLTGTFQLLVTTS</sequence>
<gene>
    <name evidence="1" type="ORF">S101468_01354</name>
</gene>
<dbReference type="EMBL" id="CP021922">
    <property type="protein sequence ID" value="ASC05612.1"/>
    <property type="molecule type" value="Genomic_DNA"/>
</dbReference>
<dbReference type="AlphaFoldDB" id="A0AAC9SSW2"/>
<name>A0AAC9SSW2_ACEPA</name>
<proteinExistence type="predicted"/>
<dbReference type="Proteomes" id="UP000196816">
    <property type="component" value="Chromosome"/>
</dbReference>
<organism evidence="1 2">
    <name type="scientific">Acetobacter pasteurianus subsp. pasteurianus</name>
    <dbReference type="NCBI Taxonomy" id="481145"/>
    <lineage>
        <taxon>Bacteria</taxon>
        <taxon>Pseudomonadati</taxon>
        <taxon>Pseudomonadota</taxon>
        <taxon>Alphaproteobacteria</taxon>
        <taxon>Acetobacterales</taxon>
        <taxon>Acetobacteraceae</taxon>
        <taxon>Acetobacter</taxon>
    </lineage>
</organism>
<evidence type="ECO:0000313" key="1">
    <source>
        <dbReference type="EMBL" id="ASC05612.1"/>
    </source>
</evidence>